<sequence>MGIGTFDRAHFKSKTKSIFSVVREDDSVLAHKTPPYDGKDELN</sequence>
<name>J9ZW23_BACS1</name>
<proteinExistence type="predicted"/>
<organism evidence="1">
    <name type="scientific">Bacterium symbiont subsp. Theonella swinhoei (strain pTSMAC1)</name>
    <dbReference type="NCBI Taxonomy" id="1221190"/>
    <lineage>
        <taxon>Bacteria</taxon>
    </lineage>
</organism>
<dbReference type="EMBL" id="JX456532">
    <property type="protein sequence ID" value="AFS60652.1"/>
    <property type="molecule type" value="Genomic_DNA"/>
</dbReference>
<accession>J9ZW23</accession>
<dbReference type="AlphaFoldDB" id="J9ZW23"/>
<evidence type="ECO:0000313" key="1">
    <source>
        <dbReference type="EMBL" id="AFS60652.1"/>
    </source>
</evidence>
<reference evidence="1" key="1">
    <citation type="journal article" date="2012" name="Science">
        <title>Metagenome mining reveals polytheonamides as posttranslationally modified ribosomal peptides.</title>
        <authorList>
            <person name="Freeman M.F."/>
            <person name="Gurgui C."/>
            <person name="Helf M.J."/>
            <person name="Morinaka B.I."/>
            <person name="Uria A.R."/>
            <person name="Oldham N.J."/>
            <person name="Sahl H.G."/>
            <person name="Matsunaga S."/>
            <person name="Piel J."/>
        </authorList>
    </citation>
    <scope>NUCLEOTIDE SEQUENCE</scope>
</reference>
<protein>
    <submittedName>
        <fullName evidence="1">Uncharacterized protein</fullName>
    </submittedName>
</protein>